<dbReference type="EMBL" id="BSDZ01000005">
    <property type="protein sequence ID" value="GLI60181.1"/>
    <property type="molecule type" value="Genomic_DNA"/>
</dbReference>
<feature type="compositionally biased region" description="Pro residues" evidence="1">
    <location>
        <begin position="1479"/>
        <end position="1492"/>
    </location>
</feature>
<sequence length="1606" mass="164611">MSCMLRCFRVPSTNALASETTSPDMNAQVDIPQSSTHPHEIEPLSERSISSGKAQGSAARIIQAINDAFTKLGNVSGEHSLYCRISVLLEACRCELKAYDVRLAVFSTEGAAWVFLPLQSTEPDAAPAVAGWGNNILYRSLEGHQESVAVIRGYHAMALRSYTQATSPSPDAGRAQQWTLLSAAAAPITAPIMTSPTAVPSSIAAPRALSSGLPQADVHISHQGPARMATAPPLPPNTATCRTSPPEPCSVTHHSVLESVQMMPADMIAVPVRLEGRLAAALLVGWERLPGTAPLGSRAAASPSSPGVAAGMMKPKQAKSGPTPGGGGGGGDGGGGGVYYLGPTVIPHLQRLAQLFVFGAMCDLQQRRALAQLAQRFSLLPSAAGLHDFVTGFLDTVTELLYIKFSVRLQPIFLLTHGLATGGPAVLFSVRMPAPPGGQTSDVAAAAVSSGATVPIPQSQETYVTGPVVRLASGCGGNPLPSSSSLPGLRAEESANVVLGGGEGGGSSRVRAVRISVHHTLLAEALRAASKVTPATPATTTAAVAIQPPTNAADAAASTGAIAVNQYVGQGNTSTVVLCPLDPAAATTTTILGNAGGATAAVAPLPPPPSPPIHTTIVANISAHLLEEGAPCRDLLFCSNLAHCGTTGSLVLAVEAPSSSASGGGGGGAAMDTDRVNSSQIPSAAATAATAAGGISALSQPLGLLHSQRQFGMYVVCPDVLPQGMLAAIAAEVKQLLAMALSSCRDGALSVLAGGRCAWELYALQEQLLGINSSVAGGAGGVSMSLATAFAAASAASASASVTAAASGQALLTPGGSAAALPAAAAGSGSPIGIREALAPVAAATPSPLSMPTGRRGNPQGGRLLPRSFFAVVAASRHMSASGIRSAGCVRLPPSHMQLAVDVVTDGSSVVGRDLEQQLHESPPVANARLLNAATGSAVADQEGLRWLLASSPEVMLERAAAGPSPLEVMVSSMRTGLTAALTNAVVTSGGGDEARAALSQELAALRLYDVIGRGGQGVVFYGTLHGLETAVKVIVHRGKGEPLAHDGGDPRVGGLDEAGVVVGGGGDAMAGSTAAAAAQEDAGGDCPGDLSRIRKAQRGALELVVTGALSHPNIVQVLASFSNVIMVRCTYRNEPTPRLRLVAKDDPILASWTSPGPLNTVACLEYCDAGTLLEAAHAGAFRPAGSSILSGAVRPALVPLYMSLLEVALALRYLHSRRLVHCDLKPANVLLKSSTRDPRGWTCKLSDFGCVRLMTDLSVTTEDPQRQFLQPRRGTHGSGSSPAGLSQTHLNQQKQQQAAVVGFRVVQPLGTVAYMAPESFVRGHTLGPSIDIYAFGILMYELLMCRAPYIGIEAQALPRLVLRQHLRPEFHPLAPPEYCHLAARCWSSHVTRRPTAVQLVNEIEVLLADAQLKDSRKLQREATATAVPASVTAPAVNGARSPSPLQPILNSGGRKQPQQRPPPPQQQGEQEGAAAGPTSPPSLPPPPPRPQPQQQYQEPPVAELSQQPSTEEREDQQSCSQFVSTADPPPPAGRAAAGAATPLVAVLQYPQRQRQRQDLSAAALFAPAAIGELGPAAAVASVAGSLDATIEVLQLQLPSQPPAVT</sequence>
<name>A0ABQ5RRI0_9CHLO</name>
<evidence type="ECO:0000313" key="3">
    <source>
        <dbReference type="EMBL" id="GLI60181.1"/>
    </source>
</evidence>
<dbReference type="Gene3D" id="1.10.510.10">
    <property type="entry name" value="Transferase(Phosphotransferase) domain 1"/>
    <property type="match status" value="1"/>
</dbReference>
<evidence type="ECO:0000259" key="2">
    <source>
        <dbReference type="PROSITE" id="PS50011"/>
    </source>
</evidence>
<dbReference type="InterPro" id="IPR051681">
    <property type="entry name" value="Ser/Thr_Kinases-Pseudokinases"/>
</dbReference>
<keyword evidence="4" id="KW-1185">Reference proteome</keyword>
<dbReference type="PROSITE" id="PS00108">
    <property type="entry name" value="PROTEIN_KINASE_ST"/>
    <property type="match status" value="1"/>
</dbReference>
<dbReference type="PANTHER" id="PTHR44329:SF214">
    <property type="entry name" value="PROTEIN KINASE DOMAIN-CONTAINING PROTEIN"/>
    <property type="match status" value="1"/>
</dbReference>
<dbReference type="PANTHER" id="PTHR44329">
    <property type="entry name" value="SERINE/THREONINE-PROTEIN KINASE TNNI3K-RELATED"/>
    <property type="match status" value="1"/>
</dbReference>
<comment type="caution">
    <text evidence="3">The sequence shown here is derived from an EMBL/GenBank/DDBJ whole genome shotgun (WGS) entry which is preliminary data.</text>
</comment>
<reference evidence="3 4" key="1">
    <citation type="journal article" date="2023" name="IScience">
        <title>Expanded male sex-determining region conserved during the evolution of homothallism in the green alga Volvox.</title>
        <authorList>
            <person name="Yamamoto K."/>
            <person name="Matsuzaki R."/>
            <person name="Mahakham W."/>
            <person name="Heman W."/>
            <person name="Sekimoto H."/>
            <person name="Kawachi M."/>
            <person name="Minakuchi Y."/>
            <person name="Toyoda A."/>
            <person name="Nozaki H."/>
        </authorList>
    </citation>
    <scope>NUCLEOTIDE SEQUENCE [LARGE SCALE GENOMIC DNA]</scope>
    <source>
        <strain evidence="3 4">NIES-4468</strain>
    </source>
</reference>
<protein>
    <recommendedName>
        <fullName evidence="2">Protein kinase domain-containing protein</fullName>
    </recommendedName>
</protein>
<dbReference type="SUPFAM" id="SSF56112">
    <property type="entry name" value="Protein kinase-like (PK-like)"/>
    <property type="match status" value="1"/>
</dbReference>
<dbReference type="SMART" id="SM00220">
    <property type="entry name" value="S_TKc"/>
    <property type="match status" value="1"/>
</dbReference>
<feature type="region of interest" description="Disordered" evidence="1">
    <location>
        <begin position="294"/>
        <end position="330"/>
    </location>
</feature>
<dbReference type="InterPro" id="IPR011009">
    <property type="entry name" value="Kinase-like_dom_sf"/>
</dbReference>
<feature type="domain" description="Protein kinase" evidence="2">
    <location>
        <begin position="1006"/>
        <end position="1408"/>
    </location>
</feature>
<evidence type="ECO:0000256" key="1">
    <source>
        <dbReference type="SAM" id="MobiDB-lite"/>
    </source>
</evidence>
<accession>A0ABQ5RRI0</accession>
<proteinExistence type="predicted"/>
<dbReference type="InterPro" id="IPR000719">
    <property type="entry name" value="Prot_kinase_dom"/>
</dbReference>
<dbReference type="Pfam" id="PF07714">
    <property type="entry name" value="PK_Tyr_Ser-Thr"/>
    <property type="match status" value="1"/>
</dbReference>
<dbReference type="Pfam" id="PF00069">
    <property type="entry name" value="Pkinase"/>
    <property type="match status" value="1"/>
</dbReference>
<feature type="region of interest" description="Disordered" evidence="1">
    <location>
        <begin position="1434"/>
        <end position="1539"/>
    </location>
</feature>
<feature type="region of interest" description="Disordered" evidence="1">
    <location>
        <begin position="1267"/>
        <end position="1287"/>
    </location>
</feature>
<dbReference type="InterPro" id="IPR001245">
    <property type="entry name" value="Ser-Thr/Tyr_kinase_cat_dom"/>
</dbReference>
<gene>
    <name evidence="3" type="ORF">VaNZ11_002244</name>
</gene>
<dbReference type="Proteomes" id="UP001165090">
    <property type="component" value="Unassembled WGS sequence"/>
</dbReference>
<organism evidence="3 4">
    <name type="scientific">Volvox africanus</name>
    <dbReference type="NCBI Taxonomy" id="51714"/>
    <lineage>
        <taxon>Eukaryota</taxon>
        <taxon>Viridiplantae</taxon>
        <taxon>Chlorophyta</taxon>
        <taxon>core chlorophytes</taxon>
        <taxon>Chlorophyceae</taxon>
        <taxon>CS clade</taxon>
        <taxon>Chlamydomonadales</taxon>
        <taxon>Volvocaceae</taxon>
        <taxon>Volvox</taxon>
    </lineage>
</organism>
<feature type="compositionally biased region" description="Low complexity" evidence="1">
    <location>
        <begin position="1467"/>
        <end position="1478"/>
    </location>
</feature>
<evidence type="ECO:0000313" key="4">
    <source>
        <dbReference type="Proteomes" id="UP001165090"/>
    </source>
</evidence>
<dbReference type="InterPro" id="IPR008271">
    <property type="entry name" value="Ser/Thr_kinase_AS"/>
</dbReference>
<feature type="compositionally biased region" description="Low complexity" evidence="1">
    <location>
        <begin position="294"/>
        <end position="311"/>
    </location>
</feature>
<dbReference type="PROSITE" id="PS50011">
    <property type="entry name" value="PROTEIN_KINASE_DOM"/>
    <property type="match status" value="1"/>
</dbReference>